<dbReference type="PANTHER" id="PTHR43827">
    <property type="entry name" value="2,5-DIKETO-D-GLUCONIC ACID REDUCTASE"/>
    <property type="match status" value="1"/>
</dbReference>
<gene>
    <name evidence="4" type="ORF">AMON00008_LOCUS62253</name>
</gene>
<accession>A0A7S4T409</accession>
<dbReference type="PROSITE" id="PS00062">
    <property type="entry name" value="ALDOKETO_REDUCTASE_2"/>
    <property type="match status" value="1"/>
</dbReference>
<keyword evidence="1" id="KW-0560">Oxidoreductase</keyword>
<dbReference type="CDD" id="cd19071">
    <property type="entry name" value="AKR_AKR1-5-like"/>
    <property type="match status" value="1"/>
</dbReference>
<organism evidence="4">
    <name type="scientific">Alexandrium monilatum</name>
    <dbReference type="NCBI Taxonomy" id="311494"/>
    <lineage>
        <taxon>Eukaryota</taxon>
        <taxon>Sar</taxon>
        <taxon>Alveolata</taxon>
        <taxon>Dinophyceae</taxon>
        <taxon>Gonyaulacales</taxon>
        <taxon>Pyrocystaceae</taxon>
        <taxon>Alexandrium</taxon>
    </lineage>
</organism>
<sequence length="346" mass="37498">MAEAAAKRSRQGEDALRPPDGMASTYRLNDGREMPRLGFGVYRVPKGERCYRAVSAALAEGYRLVDTARLYGNEADVGRAVRESGVPREAVFVTTKVQDSDHGFREALAAGRRSVERIGLGYVDLLLIHSPGRKRGRIVETYDALLALQRQGLVRSVGVSNFGLAHLEALEKAGRPLPAVNQIEMHPLAYAEPARQDVLRYCAERGILITAYGSVFSGHRDKLGLKPLAKMAKVHSKSPAQVLLRWALQKGFQVIPKSVHSERIRENAALFDFSLSADEVAALDGMEGDLDEYWNPLGWPVDLGDVGEKPKDCRITAEAALACASSSSSSGSESGDSTTTLSSTSS</sequence>
<dbReference type="InterPro" id="IPR036812">
    <property type="entry name" value="NAD(P)_OxRdtase_dom_sf"/>
</dbReference>
<dbReference type="InterPro" id="IPR018170">
    <property type="entry name" value="Aldo/ket_reductase_CS"/>
</dbReference>
<dbReference type="Pfam" id="PF00248">
    <property type="entry name" value="Aldo_ket_red"/>
    <property type="match status" value="1"/>
</dbReference>
<feature type="domain" description="NADP-dependent oxidoreductase" evidence="3">
    <location>
        <begin position="38"/>
        <end position="285"/>
    </location>
</feature>
<dbReference type="PANTHER" id="PTHR43827:SF13">
    <property type="entry name" value="ALDO_KETO REDUCTASE FAMILY PROTEIN"/>
    <property type="match status" value="1"/>
</dbReference>
<dbReference type="InterPro" id="IPR023210">
    <property type="entry name" value="NADP_OxRdtase_dom"/>
</dbReference>
<dbReference type="Gene3D" id="3.20.20.100">
    <property type="entry name" value="NADP-dependent oxidoreductase domain"/>
    <property type="match status" value="1"/>
</dbReference>
<protein>
    <recommendedName>
        <fullName evidence="3">NADP-dependent oxidoreductase domain-containing protein</fullName>
    </recommendedName>
</protein>
<evidence type="ECO:0000256" key="1">
    <source>
        <dbReference type="ARBA" id="ARBA00023002"/>
    </source>
</evidence>
<dbReference type="SUPFAM" id="SSF51430">
    <property type="entry name" value="NAD(P)-linked oxidoreductase"/>
    <property type="match status" value="1"/>
</dbReference>
<proteinExistence type="predicted"/>
<evidence type="ECO:0000259" key="3">
    <source>
        <dbReference type="Pfam" id="PF00248"/>
    </source>
</evidence>
<evidence type="ECO:0000313" key="4">
    <source>
        <dbReference type="EMBL" id="CAE4664903.1"/>
    </source>
</evidence>
<dbReference type="PRINTS" id="PR00069">
    <property type="entry name" value="ALDKETRDTASE"/>
</dbReference>
<reference evidence="4" key="1">
    <citation type="submission" date="2021-01" db="EMBL/GenBank/DDBJ databases">
        <authorList>
            <person name="Corre E."/>
            <person name="Pelletier E."/>
            <person name="Niang G."/>
            <person name="Scheremetjew M."/>
            <person name="Finn R."/>
            <person name="Kale V."/>
            <person name="Holt S."/>
            <person name="Cochrane G."/>
            <person name="Meng A."/>
            <person name="Brown T."/>
            <person name="Cohen L."/>
        </authorList>
    </citation>
    <scope>NUCLEOTIDE SEQUENCE</scope>
    <source>
        <strain evidence="4">CCMP3105</strain>
    </source>
</reference>
<dbReference type="FunFam" id="3.20.20.100:FF:000002">
    <property type="entry name" value="2,5-diketo-D-gluconic acid reductase A"/>
    <property type="match status" value="1"/>
</dbReference>
<dbReference type="InterPro" id="IPR020471">
    <property type="entry name" value="AKR"/>
</dbReference>
<dbReference type="PROSITE" id="PS00798">
    <property type="entry name" value="ALDOKETO_REDUCTASE_1"/>
    <property type="match status" value="1"/>
</dbReference>
<feature type="region of interest" description="Disordered" evidence="2">
    <location>
        <begin position="323"/>
        <end position="346"/>
    </location>
</feature>
<name>A0A7S4T409_9DINO</name>
<dbReference type="PROSITE" id="PS00063">
    <property type="entry name" value="ALDOKETO_REDUCTASE_3"/>
    <property type="match status" value="1"/>
</dbReference>
<dbReference type="GO" id="GO:0016616">
    <property type="term" value="F:oxidoreductase activity, acting on the CH-OH group of donors, NAD or NADP as acceptor"/>
    <property type="evidence" value="ECO:0007669"/>
    <property type="project" value="UniProtKB-ARBA"/>
</dbReference>
<dbReference type="AlphaFoldDB" id="A0A7S4T409"/>
<feature type="region of interest" description="Disordered" evidence="2">
    <location>
        <begin position="1"/>
        <end position="28"/>
    </location>
</feature>
<dbReference type="EMBL" id="HBNR01086843">
    <property type="protein sequence ID" value="CAE4664903.1"/>
    <property type="molecule type" value="Transcribed_RNA"/>
</dbReference>
<evidence type="ECO:0000256" key="2">
    <source>
        <dbReference type="SAM" id="MobiDB-lite"/>
    </source>
</evidence>